<feature type="transmembrane region" description="Helical" evidence="1">
    <location>
        <begin position="7"/>
        <end position="26"/>
    </location>
</feature>
<keyword evidence="1" id="KW-0812">Transmembrane</keyword>
<gene>
    <name evidence="2" type="ORF">MQC88_10390</name>
</gene>
<feature type="transmembrane region" description="Helical" evidence="1">
    <location>
        <begin position="32"/>
        <end position="49"/>
    </location>
</feature>
<dbReference type="RefSeq" id="WP_243321726.1">
    <property type="nucleotide sequence ID" value="NZ_JALGCL010000003.1"/>
</dbReference>
<organism evidence="2 3">
    <name type="scientific">Cognatiluteimonas sedimenti</name>
    <dbReference type="NCBI Taxonomy" id="2927791"/>
    <lineage>
        <taxon>Bacteria</taxon>
        <taxon>Pseudomonadati</taxon>
        <taxon>Pseudomonadota</taxon>
        <taxon>Gammaproteobacteria</taxon>
        <taxon>Lysobacterales</taxon>
        <taxon>Lysobacteraceae</taxon>
        <taxon>Cognatiluteimonas</taxon>
    </lineage>
</organism>
<proteinExistence type="predicted"/>
<keyword evidence="1" id="KW-0472">Membrane</keyword>
<reference evidence="2 3" key="1">
    <citation type="submission" date="2022-03" db="EMBL/GenBank/DDBJ databases">
        <title>Luteimonas soily sp. nov., a novel bacterium isolated from the soil.</title>
        <authorList>
            <person name="Zhang X."/>
        </authorList>
    </citation>
    <scope>NUCLEOTIDE SEQUENCE [LARGE SCALE GENOMIC DNA]</scope>
    <source>
        <strain evidence="2 3">50</strain>
    </source>
</reference>
<keyword evidence="3" id="KW-1185">Reference proteome</keyword>
<accession>A0ABT0A5T2</accession>
<comment type="caution">
    <text evidence="2">The sequence shown here is derived from an EMBL/GenBank/DDBJ whole genome shotgun (WGS) entry which is preliminary data.</text>
</comment>
<dbReference type="Proteomes" id="UP001165423">
    <property type="component" value="Unassembled WGS sequence"/>
</dbReference>
<evidence type="ECO:0008006" key="4">
    <source>
        <dbReference type="Google" id="ProtNLM"/>
    </source>
</evidence>
<evidence type="ECO:0000256" key="1">
    <source>
        <dbReference type="SAM" id="Phobius"/>
    </source>
</evidence>
<name>A0ABT0A5T2_9GAMM</name>
<evidence type="ECO:0000313" key="2">
    <source>
        <dbReference type="EMBL" id="MCJ0826353.1"/>
    </source>
</evidence>
<keyword evidence="1" id="KW-1133">Transmembrane helix</keyword>
<evidence type="ECO:0000313" key="3">
    <source>
        <dbReference type="Proteomes" id="UP001165423"/>
    </source>
</evidence>
<protein>
    <recommendedName>
        <fullName evidence="4">Secreted protein with PEP-CTERM sorting signal</fullName>
    </recommendedName>
</protein>
<dbReference type="EMBL" id="JALGCL010000003">
    <property type="protein sequence ID" value="MCJ0826353.1"/>
    <property type="molecule type" value="Genomic_DNA"/>
</dbReference>
<sequence length="63" mass="6619">MTPKAQRLVSVGTGAIGLALLAMMIATEGEPGALPLALILFGAIGYASSRMRERRSAKRHRPG</sequence>